<reference evidence="1" key="2">
    <citation type="submission" date="2021-02" db="EMBL/GenBank/DDBJ databases">
        <authorList>
            <person name="Kimball J.A."/>
            <person name="Haas M.W."/>
            <person name="Macchietto M."/>
            <person name="Kono T."/>
            <person name="Duquette J."/>
            <person name="Shao M."/>
        </authorList>
    </citation>
    <scope>NUCLEOTIDE SEQUENCE</scope>
    <source>
        <tissue evidence="1">Fresh leaf tissue</tissue>
    </source>
</reference>
<reference evidence="1" key="1">
    <citation type="journal article" date="2021" name="bioRxiv">
        <title>Whole Genome Assembly and Annotation of Northern Wild Rice, Zizania palustris L., Supports a Whole Genome Duplication in the Zizania Genus.</title>
        <authorList>
            <person name="Haas M."/>
            <person name="Kono T."/>
            <person name="Macchietto M."/>
            <person name="Millas R."/>
            <person name="McGilp L."/>
            <person name="Shao M."/>
            <person name="Duquette J."/>
            <person name="Hirsch C.N."/>
            <person name="Kimball J."/>
        </authorList>
    </citation>
    <scope>NUCLEOTIDE SEQUENCE</scope>
    <source>
        <tissue evidence="1">Fresh leaf tissue</tissue>
    </source>
</reference>
<dbReference type="AlphaFoldDB" id="A0A8J5W0Z6"/>
<comment type="caution">
    <text evidence="1">The sequence shown here is derived from an EMBL/GenBank/DDBJ whole genome shotgun (WGS) entry which is preliminary data.</text>
</comment>
<protein>
    <submittedName>
        <fullName evidence="1">Uncharacterized protein</fullName>
    </submittedName>
</protein>
<gene>
    <name evidence="1" type="ORF">GUJ93_ZPchr0005g15914</name>
</gene>
<keyword evidence="2" id="KW-1185">Reference proteome</keyword>
<sequence>MVLLRHPEEKNRDNRSSLVWAAKRKQGSSHHFRARVVVSLSLDHQTPQTRMTLMPTMMKMRHLEQSAFPELEGFPRWLAGAGGAARTPRAASSPPSYFSERGFAIEATKVSVSSD</sequence>
<accession>A0A8J5W0Z6</accession>
<name>A0A8J5W0Z6_ZIZPA</name>
<evidence type="ECO:0000313" key="2">
    <source>
        <dbReference type="Proteomes" id="UP000729402"/>
    </source>
</evidence>
<proteinExistence type="predicted"/>
<evidence type="ECO:0000313" key="1">
    <source>
        <dbReference type="EMBL" id="KAG8067909.1"/>
    </source>
</evidence>
<dbReference type="Proteomes" id="UP000729402">
    <property type="component" value="Unassembled WGS sequence"/>
</dbReference>
<dbReference type="EMBL" id="JAAALK010000284">
    <property type="protein sequence ID" value="KAG8067909.1"/>
    <property type="molecule type" value="Genomic_DNA"/>
</dbReference>
<organism evidence="1 2">
    <name type="scientific">Zizania palustris</name>
    <name type="common">Northern wild rice</name>
    <dbReference type="NCBI Taxonomy" id="103762"/>
    <lineage>
        <taxon>Eukaryota</taxon>
        <taxon>Viridiplantae</taxon>
        <taxon>Streptophyta</taxon>
        <taxon>Embryophyta</taxon>
        <taxon>Tracheophyta</taxon>
        <taxon>Spermatophyta</taxon>
        <taxon>Magnoliopsida</taxon>
        <taxon>Liliopsida</taxon>
        <taxon>Poales</taxon>
        <taxon>Poaceae</taxon>
        <taxon>BOP clade</taxon>
        <taxon>Oryzoideae</taxon>
        <taxon>Oryzeae</taxon>
        <taxon>Zizaniinae</taxon>
        <taxon>Zizania</taxon>
    </lineage>
</organism>